<evidence type="ECO:0000256" key="1">
    <source>
        <dbReference type="ARBA" id="ARBA00001947"/>
    </source>
</evidence>
<dbReference type="EMBL" id="FUYX01000006">
    <property type="protein sequence ID" value="SKB86402.1"/>
    <property type="molecule type" value="Genomic_DNA"/>
</dbReference>
<gene>
    <name evidence="6" type="ORF">ARD30_21300</name>
    <name evidence="7" type="ORF">SAMN05660750_02747</name>
</gene>
<dbReference type="InterPro" id="IPR024087">
    <property type="entry name" value="Creatininase-like_sf"/>
</dbReference>
<reference evidence="7 9" key="2">
    <citation type="submission" date="2017-02" db="EMBL/GenBank/DDBJ databases">
        <authorList>
            <person name="Peterson S.W."/>
        </authorList>
    </citation>
    <scope>NUCLEOTIDE SEQUENCE [LARGE SCALE GENOMIC DNA]</scope>
    <source>
        <strain evidence="7 9">DSM 9653</strain>
    </source>
</reference>
<organism evidence="6 8">
    <name type="scientific">Bosea thiooxidans</name>
    <dbReference type="NCBI Taxonomy" id="53254"/>
    <lineage>
        <taxon>Bacteria</taxon>
        <taxon>Pseudomonadati</taxon>
        <taxon>Pseudomonadota</taxon>
        <taxon>Alphaproteobacteria</taxon>
        <taxon>Hyphomicrobiales</taxon>
        <taxon>Boseaceae</taxon>
        <taxon>Bosea</taxon>
    </lineage>
</organism>
<evidence type="ECO:0000313" key="7">
    <source>
        <dbReference type="EMBL" id="SKB86402.1"/>
    </source>
</evidence>
<evidence type="ECO:0000313" key="8">
    <source>
        <dbReference type="Proteomes" id="UP000051562"/>
    </source>
</evidence>
<dbReference type="RefSeq" id="WP_055730066.1">
    <property type="nucleotide sequence ID" value="NZ_FUYX01000006.1"/>
</dbReference>
<evidence type="ECO:0000313" key="6">
    <source>
        <dbReference type="EMBL" id="KQK28651.1"/>
    </source>
</evidence>
<dbReference type="OrthoDB" id="9801445at2"/>
<comment type="cofactor">
    <cofactor evidence="1">
        <name>Zn(2+)</name>
        <dbReference type="ChEBI" id="CHEBI:29105"/>
    </cofactor>
</comment>
<keyword evidence="8" id="KW-1185">Reference proteome</keyword>
<evidence type="ECO:0000256" key="4">
    <source>
        <dbReference type="ARBA" id="ARBA00022833"/>
    </source>
</evidence>
<dbReference type="Proteomes" id="UP000190130">
    <property type="component" value="Unassembled WGS sequence"/>
</dbReference>
<evidence type="ECO:0000256" key="2">
    <source>
        <dbReference type="ARBA" id="ARBA00022723"/>
    </source>
</evidence>
<dbReference type="InterPro" id="IPR003785">
    <property type="entry name" value="Creatininase/forma_Hydrolase"/>
</dbReference>
<evidence type="ECO:0000313" key="9">
    <source>
        <dbReference type="Proteomes" id="UP000190130"/>
    </source>
</evidence>
<keyword evidence="3 7" id="KW-0378">Hydrolase</keyword>
<proteinExistence type="inferred from homology"/>
<dbReference type="GO" id="GO:0009231">
    <property type="term" value="P:riboflavin biosynthetic process"/>
    <property type="evidence" value="ECO:0007669"/>
    <property type="project" value="TreeGrafter"/>
</dbReference>
<dbReference type="Proteomes" id="UP000051562">
    <property type="component" value="Unassembled WGS sequence"/>
</dbReference>
<dbReference type="PANTHER" id="PTHR35005:SF1">
    <property type="entry name" value="2-AMINO-5-FORMYLAMINO-6-RIBOSYLAMINOPYRIMIDIN-4(3H)-ONE 5'-MONOPHOSPHATE DEFORMYLASE"/>
    <property type="match status" value="1"/>
</dbReference>
<protein>
    <submittedName>
        <fullName evidence="6">Creatininase</fullName>
    </submittedName>
    <submittedName>
        <fullName evidence="7">Creatinine amidohydrolase</fullName>
    </submittedName>
</protein>
<dbReference type="STRING" id="53254.SAMN05660750_02747"/>
<dbReference type="Pfam" id="PF02633">
    <property type="entry name" value="Creatininase"/>
    <property type="match status" value="1"/>
</dbReference>
<keyword evidence="4" id="KW-0862">Zinc</keyword>
<dbReference type="GO" id="GO:0046872">
    <property type="term" value="F:metal ion binding"/>
    <property type="evidence" value="ECO:0007669"/>
    <property type="project" value="UniProtKB-KW"/>
</dbReference>
<dbReference type="SUPFAM" id="SSF102215">
    <property type="entry name" value="Creatininase"/>
    <property type="match status" value="1"/>
</dbReference>
<dbReference type="GO" id="GO:0016811">
    <property type="term" value="F:hydrolase activity, acting on carbon-nitrogen (but not peptide) bonds, in linear amides"/>
    <property type="evidence" value="ECO:0007669"/>
    <property type="project" value="TreeGrafter"/>
</dbReference>
<sequence>MRVAEMNWMQIEAQAKRDDRCVLPLGSVEQHAYLSLATDVILSERVAQEAAEPLGIPVFPVLAYGLTPGFLNFPGSISLKMSTYAALLGDIFDGFYRSGFRRIVLVNGHGGNSPALNFATEWLDRHPDASIRLHNWWAAPQFQAAVKAVDPAASHASWMENFPWTRLAGVAMPDTLKPPFNAAEYQAASPAKRREILGDGNFHGLYRRPDAEMLKLWQVGVEETRAAMVENWP</sequence>
<keyword evidence="2" id="KW-0479">Metal-binding</keyword>
<accession>A0A0Q3KFR4</accession>
<dbReference type="AlphaFoldDB" id="A0A0Q3KFR4"/>
<evidence type="ECO:0000256" key="5">
    <source>
        <dbReference type="ARBA" id="ARBA00024029"/>
    </source>
</evidence>
<dbReference type="PANTHER" id="PTHR35005">
    <property type="entry name" value="3-DEHYDRO-SCYLLO-INOSOSE HYDROLASE"/>
    <property type="match status" value="1"/>
</dbReference>
<evidence type="ECO:0000256" key="3">
    <source>
        <dbReference type="ARBA" id="ARBA00022801"/>
    </source>
</evidence>
<reference evidence="6 8" key="1">
    <citation type="submission" date="2015-10" db="EMBL/GenBank/DDBJ databases">
        <title>Draft genome of Bosea thiooxidans.</title>
        <authorList>
            <person name="Wang X."/>
        </authorList>
    </citation>
    <scope>NUCLEOTIDE SEQUENCE [LARGE SCALE GENOMIC DNA]</scope>
    <source>
        <strain evidence="6 8">CGMCC 9174</strain>
    </source>
</reference>
<dbReference type="Gene3D" id="3.40.50.10310">
    <property type="entry name" value="Creatininase"/>
    <property type="match status" value="1"/>
</dbReference>
<name>A0A0Q3KFR4_9HYPH</name>
<comment type="similarity">
    <text evidence="5">Belongs to the creatininase superfamily.</text>
</comment>
<dbReference type="EMBL" id="LMAR01000066">
    <property type="protein sequence ID" value="KQK28651.1"/>
    <property type="molecule type" value="Genomic_DNA"/>
</dbReference>